<evidence type="ECO:0000313" key="3">
    <source>
        <dbReference type="EMBL" id="AVO50826.1"/>
    </source>
</evidence>
<dbReference type="AlphaFoldDB" id="A0A2R3QGD2"/>
<dbReference type="KEGG" id="mela:C6568_17530"/>
<evidence type="ECO:0000256" key="1">
    <source>
        <dbReference type="SAM" id="Coils"/>
    </source>
</evidence>
<protein>
    <submittedName>
        <fullName evidence="3">Peptidase</fullName>
    </submittedName>
</protein>
<dbReference type="Pfam" id="PF07793">
    <property type="entry name" value="DUF1631"/>
    <property type="match status" value="1"/>
</dbReference>
<accession>A0A2R3QGD2</accession>
<sequence length="761" mass="80713">MSLPASRARTVFRACVVNAIREGESLMQQLAGAAQVALAEQESASRDYHQRNLAADALRELTRREPELVRAYPLALLEAFADGPAQARAPVAAGAQDSGIDFGDLALVEEDDVLAQVELARAQQVAEHATEAALAELNALVSSAQGLPSVQPERNPLRPDNYIRALQQVIAAQGVAAPVRQLWMTHMRDLLGRQLVDVYQRAARELREHGVQPVGYAVAGVAGAARIAAGAHYGASGYMGEDAPHPQHSMSGALAGHYGAHAAGASSVWGATSAGAPLNAQAQEALLTVGMLQQMLAGGGDPYGWPAQALDHGASAPLPAHAAEALDDLAQLEQLVGRLAAGGVPTSGAWSEPAPAQSARPGAPAADDGAPGVVTRMMDNIARDARLLPPVQRAMQELAPALRQLVRHDTAFFSDEQHPARRLLDELTQRSLAFDSEGAAGFSRFMRLVDEAVLYLAGASIESAKPFARVMRALEKAWETQERQLRERREARQREQQLRERCALLAERVAAQLRRLPEAQGATPDALAFVTGPWAQIVARAQASDDPEAANGYLALAPLLLGLDRPLPTGADLRAAAQAIAQALALVERGLDHIDHPQQARVAFVGRLEQWQAQLLELAQQGPAAGETPPAMQELQEAEEESAPSPAAGDDDTAMTAPQPEALPKEISQASAPAPAAPAPPPEPARQGEAGEPQEQGLRLALGLWFEIAGEQASVLRQLTWASPNATLFLFTGSDGSSQSMTRRMIDRLAAQGRFRALPDA</sequence>
<keyword evidence="4" id="KW-1185">Reference proteome</keyword>
<feature type="compositionally biased region" description="Pro residues" evidence="2">
    <location>
        <begin position="675"/>
        <end position="684"/>
    </location>
</feature>
<gene>
    <name evidence="3" type="ORF">C6568_17530</name>
</gene>
<keyword evidence="1" id="KW-0175">Coiled coil</keyword>
<dbReference type="Proteomes" id="UP000237925">
    <property type="component" value="Chromosome"/>
</dbReference>
<dbReference type="InterPro" id="IPR012434">
    <property type="entry name" value="DUF1631"/>
</dbReference>
<dbReference type="RefSeq" id="WP_106685219.1">
    <property type="nucleotide sequence ID" value="NZ_CP027667.1"/>
</dbReference>
<proteinExistence type="predicted"/>
<feature type="region of interest" description="Disordered" evidence="2">
    <location>
        <begin position="345"/>
        <end position="368"/>
    </location>
</feature>
<feature type="compositionally biased region" description="Low complexity" evidence="2">
    <location>
        <begin position="622"/>
        <end position="635"/>
    </location>
</feature>
<reference evidence="3 4" key="1">
    <citation type="submission" date="2018-03" db="EMBL/GenBank/DDBJ databases">
        <title>Genome sequencing of Melaminivora sp.</title>
        <authorList>
            <person name="Kim S.-J."/>
            <person name="Heo J."/>
            <person name="Ahn J.-H."/>
            <person name="Kwon S.-W."/>
        </authorList>
    </citation>
    <scope>NUCLEOTIDE SEQUENCE [LARGE SCALE GENOMIC DNA]</scope>
    <source>
        <strain evidence="3 4">SC2-9</strain>
    </source>
</reference>
<dbReference type="OrthoDB" id="6188167at2"/>
<dbReference type="EMBL" id="CP027667">
    <property type="protein sequence ID" value="AVO50826.1"/>
    <property type="molecule type" value="Genomic_DNA"/>
</dbReference>
<evidence type="ECO:0000313" key="4">
    <source>
        <dbReference type="Proteomes" id="UP000237925"/>
    </source>
</evidence>
<organism evidence="3 4">
    <name type="scientific">Melaminivora suipulveris</name>
    <dbReference type="NCBI Taxonomy" id="2109913"/>
    <lineage>
        <taxon>Bacteria</taxon>
        <taxon>Pseudomonadati</taxon>
        <taxon>Pseudomonadota</taxon>
        <taxon>Betaproteobacteria</taxon>
        <taxon>Burkholderiales</taxon>
        <taxon>Comamonadaceae</taxon>
        <taxon>Melaminivora</taxon>
    </lineage>
</organism>
<feature type="coiled-coil region" evidence="1">
    <location>
        <begin position="481"/>
        <end position="508"/>
    </location>
</feature>
<feature type="region of interest" description="Disordered" evidence="2">
    <location>
        <begin position="622"/>
        <end position="695"/>
    </location>
</feature>
<evidence type="ECO:0000256" key="2">
    <source>
        <dbReference type="SAM" id="MobiDB-lite"/>
    </source>
</evidence>
<name>A0A2R3QGD2_9BURK</name>